<protein>
    <recommendedName>
        <fullName evidence="3">Lipoprotein</fullName>
    </recommendedName>
</protein>
<sequence>MKKLLSVVTLVFLLNSCSPESDTRYSLELLPVESVDIPTEMTLGETYQFKMYYRLPTTCHSYNTIYYHKDLNVRTVAVESLVREQNNCQEVTENNLYECTFDFVVTSNGSYVFKFWQGKDEQGNDIFLEYEIPVLN</sequence>
<accession>A0ABP7U035</accession>
<comment type="caution">
    <text evidence="1">The sequence shown here is derived from an EMBL/GenBank/DDBJ whole genome shotgun (WGS) entry which is preliminary data.</text>
</comment>
<evidence type="ECO:0008006" key="3">
    <source>
        <dbReference type="Google" id="ProtNLM"/>
    </source>
</evidence>
<dbReference type="Proteomes" id="UP001500968">
    <property type="component" value="Unassembled WGS sequence"/>
</dbReference>
<proteinExistence type="predicted"/>
<organism evidence="1 2">
    <name type="scientific">Flavobacterium cheonhonense</name>
    <dbReference type="NCBI Taxonomy" id="706185"/>
    <lineage>
        <taxon>Bacteria</taxon>
        <taxon>Pseudomonadati</taxon>
        <taxon>Bacteroidota</taxon>
        <taxon>Flavobacteriia</taxon>
        <taxon>Flavobacteriales</taxon>
        <taxon>Flavobacteriaceae</taxon>
        <taxon>Flavobacterium</taxon>
    </lineage>
</organism>
<reference evidence="2" key="1">
    <citation type="journal article" date="2019" name="Int. J. Syst. Evol. Microbiol.">
        <title>The Global Catalogue of Microorganisms (GCM) 10K type strain sequencing project: providing services to taxonomists for standard genome sequencing and annotation.</title>
        <authorList>
            <consortium name="The Broad Institute Genomics Platform"/>
            <consortium name="The Broad Institute Genome Sequencing Center for Infectious Disease"/>
            <person name="Wu L."/>
            <person name="Ma J."/>
        </authorList>
    </citation>
    <scope>NUCLEOTIDE SEQUENCE [LARGE SCALE GENOMIC DNA]</scope>
    <source>
        <strain evidence="2">JCM 17064</strain>
    </source>
</reference>
<dbReference type="EMBL" id="BAABCR010000015">
    <property type="protein sequence ID" value="GAA4033716.1"/>
    <property type="molecule type" value="Genomic_DNA"/>
</dbReference>
<evidence type="ECO:0000313" key="1">
    <source>
        <dbReference type="EMBL" id="GAA4033716.1"/>
    </source>
</evidence>
<dbReference type="RefSeq" id="WP_290874217.1">
    <property type="nucleotide sequence ID" value="NZ_BAABCR010000015.1"/>
</dbReference>
<name>A0ABP7U035_9FLAO</name>
<keyword evidence="2" id="KW-1185">Reference proteome</keyword>
<gene>
    <name evidence="1" type="ORF">GCM10022386_17850</name>
</gene>
<evidence type="ECO:0000313" key="2">
    <source>
        <dbReference type="Proteomes" id="UP001500968"/>
    </source>
</evidence>